<keyword evidence="9" id="KW-0067">ATP-binding</keyword>
<keyword evidence="6" id="KW-0479">Metal-binding</keyword>
<evidence type="ECO:0000256" key="11">
    <source>
        <dbReference type="ARBA" id="ARBA00023152"/>
    </source>
</evidence>
<dbReference type="FunFam" id="3.20.20.60:FF:000051">
    <property type="entry name" value="Pyruvate kinase family protein"/>
    <property type="match status" value="1"/>
</dbReference>
<accession>A0A0D6R076</accession>
<dbReference type="InterPro" id="IPR011037">
    <property type="entry name" value="Pyrv_Knase-like_insert_dom_sf"/>
</dbReference>
<dbReference type="InterPro" id="IPR015793">
    <property type="entry name" value="Pyrv_Knase_brl"/>
</dbReference>
<dbReference type="EC" id="2.7.1.40" evidence="4"/>
<keyword evidence="11" id="KW-0324">Glycolysis</keyword>
<dbReference type="EMBL" id="GCKF01040864">
    <property type="protein sequence ID" value="JAG95330.1"/>
    <property type="molecule type" value="Transcribed_RNA"/>
</dbReference>
<comment type="pathway">
    <text evidence="2">Carbohydrate degradation; glycolysis; pyruvate from D-glyceraldehyde 3-phosphate: step 5/5.</text>
</comment>
<proteinExistence type="inferred from homology"/>
<evidence type="ECO:0000256" key="7">
    <source>
        <dbReference type="ARBA" id="ARBA00022741"/>
    </source>
</evidence>
<protein>
    <recommendedName>
        <fullName evidence="4">pyruvate kinase</fullName>
        <ecNumber evidence="4">2.7.1.40</ecNumber>
    </recommendedName>
</protein>
<evidence type="ECO:0000313" key="15">
    <source>
        <dbReference type="EMBL" id="JAG95330.1"/>
    </source>
</evidence>
<organism evidence="15">
    <name type="scientific">Araucaria cunninghamii</name>
    <name type="common">Hoop pine</name>
    <name type="synonym">Moreton Bay pine</name>
    <dbReference type="NCBI Taxonomy" id="56994"/>
    <lineage>
        <taxon>Eukaryota</taxon>
        <taxon>Viridiplantae</taxon>
        <taxon>Streptophyta</taxon>
        <taxon>Embryophyta</taxon>
        <taxon>Tracheophyta</taxon>
        <taxon>Spermatophyta</taxon>
        <taxon>Pinopsida</taxon>
        <taxon>Pinidae</taxon>
        <taxon>Conifers II</taxon>
        <taxon>Araucariales</taxon>
        <taxon>Araucariaceae</taxon>
        <taxon>Araucaria</taxon>
    </lineage>
</organism>
<evidence type="ECO:0000256" key="8">
    <source>
        <dbReference type="ARBA" id="ARBA00022777"/>
    </source>
</evidence>
<dbReference type="GO" id="GO:0004743">
    <property type="term" value="F:pyruvate kinase activity"/>
    <property type="evidence" value="ECO:0007669"/>
    <property type="project" value="UniProtKB-EC"/>
</dbReference>
<feature type="domain" description="Pyruvate kinase barrel" evidence="14">
    <location>
        <begin position="319"/>
        <end position="402"/>
    </location>
</feature>
<dbReference type="GO" id="GO:0016301">
    <property type="term" value="F:kinase activity"/>
    <property type="evidence" value="ECO:0007669"/>
    <property type="project" value="UniProtKB-KW"/>
</dbReference>
<name>A0A0D6R076_ARACU</name>
<evidence type="ECO:0000256" key="4">
    <source>
        <dbReference type="ARBA" id="ARBA00012142"/>
    </source>
</evidence>
<sequence length="806" mass="89352">MPIQVFTPKPLAVCSVINNFEHSSHGVWRGRFSDVSFRMHGEFDAVAMHKASSSNEIPKRHIIRALQDSSKKSDSDPLVSGDANGDLHTKNKKMKKKKKGKHQPSIETFKSISMPLVDDNVSDITDLDFFETCCTSEGEDEDNRTFLDLFSEELVKDPKCLLSQVLDKLEAVRLHALAMEQWNALRLKECDRFYRASATNLIHYAALRSMDIHQLQEALSFLGLSNLEGKNSHIMASLTSIIQILDNLTHQSSKAESKSSSDNEVSPNIEVPIKSKPVHDLKSSLLSSYGRSEAISFLAMKSHARYNAELLLGPSVEGRKTRIMVTVGNEAVEDENLIYNLIKSGVNVIRINCAHDNPDIWRCIIKKIRSCSQMLEQPCRVLMDLAGPKLRTGPFKSGPNVRKIRPMKDAKGIVVAPALVWISPPGVKPPTHRSPDGVVPVDDKEWIRNLEVGDWLKFCDARGKKRTLKIVEKFPTSSDVGCWAECYETSYVESGTEFHVKRQKRKLGNGKVGELSSIDQYVRVKTGDLLVITREPCLAPPTRSNNDLSSPAKVTCSLGLLFDSVKPGEPIEFDDGRIQGVIRGVNISEICVEITQASEKGSKLGPEKSINVPKSNLHFEGLTVKDLMDLDFIAANADMVGVSFVNDVNDVCMLQQELNKRNLKNLGIILKIETQGGFERLPLLLLQAMQSPNPLGVMIARGDLAVECGWDRLAEMQEEILSICEAAHIPPIWATQVLESLAKSGLPTRAEITDAAVGGRADCVMLNKGRHIIKAVSTLDTILRSTWTQQPKMKAVLKPLLLSSLF</sequence>
<comment type="cofactor">
    <cofactor evidence="1">
        <name>K(+)</name>
        <dbReference type="ChEBI" id="CHEBI:29103"/>
    </cofactor>
</comment>
<evidence type="ECO:0000256" key="10">
    <source>
        <dbReference type="ARBA" id="ARBA00022842"/>
    </source>
</evidence>
<keyword evidence="5" id="KW-0808">Transferase</keyword>
<evidence type="ECO:0000256" key="12">
    <source>
        <dbReference type="ARBA" id="ARBA00023317"/>
    </source>
</evidence>
<dbReference type="InterPro" id="IPR040442">
    <property type="entry name" value="Pyrv_kinase-like_dom_sf"/>
</dbReference>
<dbReference type="GO" id="GO:0000287">
    <property type="term" value="F:magnesium ion binding"/>
    <property type="evidence" value="ECO:0007669"/>
    <property type="project" value="InterPro"/>
</dbReference>
<evidence type="ECO:0000256" key="13">
    <source>
        <dbReference type="SAM" id="MobiDB-lite"/>
    </source>
</evidence>
<feature type="region of interest" description="Disordered" evidence="13">
    <location>
        <begin position="67"/>
        <end position="104"/>
    </location>
</feature>
<dbReference type="Gene3D" id="3.20.20.60">
    <property type="entry name" value="Phosphoenolpyruvate-binding domains"/>
    <property type="match status" value="2"/>
</dbReference>
<evidence type="ECO:0000256" key="1">
    <source>
        <dbReference type="ARBA" id="ARBA00001958"/>
    </source>
</evidence>
<dbReference type="GO" id="GO:0005524">
    <property type="term" value="F:ATP binding"/>
    <property type="evidence" value="ECO:0007669"/>
    <property type="project" value="UniProtKB-KW"/>
</dbReference>
<evidence type="ECO:0000259" key="14">
    <source>
        <dbReference type="Pfam" id="PF00224"/>
    </source>
</evidence>
<feature type="domain" description="Pyruvate kinase barrel" evidence="14">
    <location>
        <begin position="522"/>
        <end position="767"/>
    </location>
</feature>
<dbReference type="InterPro" id="IPR001697">
    <property type="entry name" value="Pyr_Knase"/>
</dbReference>
<comment type="similarity">
    <text evidence="3">Belongs to the pyruvate kinase family.</text>
</comment>
<dbReference type="GO" id="GO:0030955">
    <property type="term" value="F:potassium ion binding"/>
    <property type="evidence" value="ECO:0007669"/>
    <property type="project" value="InterPro"/>
</dbReference>
<dbReference type="Pfam" id="PF00224">
    <property type="entry name" value="PK"/>
    <property type="match status" value="2"/>
</dbReference>
<dbReference type="UniPathway" id="UPA00109">
    <property type="reaction ID" value="UER00188"/>
</dbReference>
<dbReference type="SUPFAM" id="SSF50800">
    <property type="entry name" value="PK beta-barrel domain-like"/>
    <property type="match status" value="1"/>
</dbReference>
<dbReference type="InterPro" id="IPR015813">
    <property type="entry name" value="Pyrv/PenolPyrv_kinase-like_dom"/>
</dbReference>
<evidence type="ECO:0000256" key="9">
    <source>
        <dbReference type="ARBA" id="ARBA00022840"/>
    </source>
</evidence>
<keyword evidence="7" id="KW-0547">Nucleotide-binding</keyword>
<evidence type="ECO:0000256" key="2">
    <source>
        <dbReference type="ARBA" id="ARBA00004997"/>
    </source>
</evidence>
<reference evidence="15" key="1">
    <citation type="submission" date="2015-03" db="EMBL/GenBank/DDBJ databases">
        <title>A transcriptome of Araucaria cunninghamii, an australian fine timber species.</title>
        <authorList>
            <person name="Jing Yi C.J.Y."/>
            <person name="Yin San L.Y.S."/>
            <person name="Abdul Karim S.S."/>
            <person name="Wan Azmi N.N."/>
            <person name="Hercus R.R."/>
            <person name="Croft L.L."/>
        </authorList>
    </citation>
    <scope>NUCLEOTIDE SEQUENCE</scope>
    <source>
        <strain evidence="15">MI0301</strain>
        <tissue evidence="15">Leaf</tissue>
    </source>
</reference>
<dbReference type="PANTHER" id="PTHR11817">
    <property type="entry name" value="PYRUVATE KINASE"/>
    <property type="match status" value="1"/>
</dbReference>
<feature type="compositionally biased region" description="Basic residues" evidence="13">
    <location>
        <begin position="90"/>
        <end position="102"/>
    </location>
</feature>
<dbReference type="AlphaFoldDB" id="A0A0D6R076"/>
<dbReference type="NCBIfam" id="NF011314">
    <property type="entry name" value="PRK14725.1"/>
    <property type="match status" value="1"/>
</dbReference>
<evidence type="ECO:0000256" key="6">
    <source>
        <dbReference type="ARBA" id="ARBA00022723"/>
    </source>
</evidence>
<evidence type="ECO:0000256" key="3">
    <source>
        <dbReference type="ARBA" id="ARBA00008663"/>
    </source>
</evidence>
<keyword evidence="12" id="KW-0670">Pyruvate</keyword>
<keyword evidence="8" id="KW-0418">Kinase</keyword>
<keyword evidence="10" id="KW-0460">Magnesium</keyword>
<evidence type="ECO:0000256" key="5">
    <source>
        <dbReference type="ARBA" id="ARBA00022679"/>
    </source>
</evidence>
<dbReference type="SUPFAM" id="SSF51621">
    <property type="entry name" value="Phosphoenolpyruvate/pyruvate domain"/>
    <property type="match status" value="1"/>
</dbReference>